<dbReference type="EMBL" id="CP002159">
    <property type="protein sequence ID" value="ADL54062.1"/>
    <property type="molecule type" value="Genomic_DNA"/>
</dbReference>
<keyword evidence="5 8" id="KW-0418">Kinase</keyword>
<dbReference type="KEGG" id="gca:Galf_0017"/>
<dbReference type="InterPro" id="IPR036890">
    <property type="entry name" value="HATPase_C_sf"/>
</dbReference>
<dbReference type="OrthoDB" id="9122109at2"/>
<reference evidence="8 9" key="1">
    <citation type="submission" date="2010-08" db="EMBL/GenBank/DDBJ databases">
        <title>Complete sequence of Gallionella capsiferriformans ES-2.</title>
        <authorList>
            <consortium name="US DOE Joint Genome Institute"/>
            <person name="Lucas S."/>
            <person name="Copeland A."/>
            <person name="Lapidus A."/>
            <person name="Cheng J.-F."/>
            <person name="Bruce D."/>
            <person name="Goodwin L."/>
            <person name="Pitluck S."/>
            <person name="Chertkov O."/>
            <person name="Davenport K.W."/>
            <person name="Detter J.C."/>
            <person name="Han C."/>
            <person name="Tapia R."/>
            <person name="Land M."/>
            <person name="Hauser L."/>
            <person name="Chang Y.-J."/>
            <person name="Jeffries C."/>
            <person name="Kyrpides N."/>
            <person name="Ivanova N."/>
            <person name="Mikhailova N."/>
            <person name="Shelobolina E.S."/>
            <person name="Picardal F."/>
            <person name="Roden E."/>
            <person name="Emerson D."/>
            <person name="Woyke T."/>
        </authorList>
    </citation>
    <scope>NUCLEOTIDE SEQUENCE [LARGE SCALE GENOMIC DNA]</scope>
    <source>
        <strain evidence="8 9">ES-2</strain>
    </source>
</reference>
<dbReference type="RefSeq" id="WP_013292005.1">
    <property type="nucleotide sequence ID" value="NC_014394.1"/>
</dbReference>
<sequence>MNDLAAAVMHDVKNQLAELALRLKKRGDARAEMEIAMNASRRLTEMLLLGREESNQLWVSADTVNPADFLEVLAAEYAELFPDIEIKLDVARAPECVFFDDALVRLALGNALHNACRYAHEKVTLAAFQQNDLLFLEVRDDGTGFPDSVLSSGGQLPASVTGTGTGLGLYLAQKIAALHKLGDRHGYISLYNGVQGGIFRIVLP</sequence>
<dbReference type="Pfam" id="PF02518">
    <property type="entry name" value="HATPase_c"/>
    <property type="match status" value="1"/>
</dbReference>
<evidence type="ECO:0000256" key="4">
    <source>
        <dbReference type="ARBA" id="ARBA00022741"/>
    </source>
</evidence>
<dbReference type="PANTHER" id="PTHR44936">
    <property type="entry name" value="SENSOR PROTEIN CREC"/>
    <property type="match status" value="1"/>
</dbReference>
<keyword evidence="9" id="KW-1185">Reference proteome</keyword>
<evidence type="ECO:0000256" key="2">
    <source>
        <dbReference type="ARBA" id="ARBA00012438"/>
    </source>
</evidence>
<keyword evidence="6" id="KW-0067">ATP-binding</keyword>
<dbReference type="AlphaFoldDB" id="D9SHM9"/>
<dbReference type="InterPro" id="IPR004358">
    <property type="entry name" value="Sig_transdc_His_kin-like_C"/>
</dbReference>
<dbReference type="InterPro" id="IPR005467">
    <property type="entry name" value="His_kinase_dom"/>
</dbReference>
<dbReference type="InterPro" id="IPR003594">
    <property type="entry name" value="HATPase_dom"/>
</dbReference>
<evidence type="ECO:0000256" key="5">
    <source>
        <dbReference type="ARBA" id="ARBA00022777"/>
    </source>
</evidence>
<dbReference type="STRING" id="395494.Galf_0017"/>
<comment type="catalytic activity">
    <reaction evidence="1">
        <text>ATP + protein L-histidine = ADP + protein N-phospho-L-histidine.</text>
        <dbReference type="EC" id="2.7.13.3"/>
    </reaction>
</comment>
<dbReference type="HOGENOM" id="CLU_105049_0_0_4"/>
<evidence type="ECO:0000313" key="8">
    <source>
        <dbReference type="EMBL" id="ADL54062.1"/>
    </source>
</evidence>
<evidence type="ECO:0000256" key="6">
    <source>
        <dbReference type="ARBA" id="ARBA00022840"/>
    </source>
</evidence>
<accession>D9SHM9</accession>
<dbReference type="PANTHER" id="PTHR44936:SF10">
    <property type="entry name" value="SENSOR PROTEIN RSTB"/>
    <property type="match status" value="1"/>
</dbReference>
<keyword evidence="4" id="KW-0547">Nucleotide-binding</keyword>
<evidence type="ECO:0000256" key="1">
    <source>
        <dbReference type="ARBA" id="ARBA00000085"/>
    </source>
</evidence>
<keyword evidence="3" id="KW-0808">Transferase</keyword>
<dbReference type="SUPFAM" id="SSF55874">
    <property type="entry name" value="ATPase domain of HSP90 chaperone/DNA topoisomerase II/histidine kinase"/>
    <property type="match status" value="1"/>
</dbReference>
<dbReference type="SMART" id="SM00387">
    <property type="entry name" value="HATPase_c"/>
    <property type="match status" value="1"/>
</dbReference>
<dbReference type="InterPro" id="IPR050980">
    <property type="entry name" value="2C_sensor_his_kinase"/>
</dbReference>
<dbReference type="PROSITE" id="PS50109">
    <property type="entry name" value="HIS_KIN"/>
    <property type="match status" value="1"/>
</dbReference>
<protein>
    <recommendedName>
        <fullName evidence="2">histidine kinase</fullName>
        <ecNumber evidence="2">2.7.13.3</ecNumber>
    </recommendedName>
</protein>
<dbReference type="eggNOG" id="COG2205">
    <property type="taxonomic scope" value="Bacteria"/>
</dbReference>
<name>D9SHM9_GALCS</name>
<proteinExistence type="predicted"/>
<gene>
    <name evidence="8" type="ordered locus">Galf_0017</name>
</gene>
<dbReference type="EC" id="2.7.13.3" evidence="2"/>
<dbReference type="GO" id="GO:0005886">
    <property type="term" value="C:plasma membrane"/>
    <property type="evidence" value="ECO:0007669"/>
    <property type="project" value="TreeGrafter"/>
</dbReference>
<dbReference type="Proteomes" id="UP000001235">
    <property type="component" value="Chromosome"/>
</dbReference>
<dbReference type="PRINTS" id="PR00344">
    <property type="entry name" value="BCTRLSENSOR"/>
</dbReference>
<evidence type="ECO:0000256" key="3">
    <source>
        <dbReference type="ARBA" id="ARBA00022679"/>
    </source>
</evidence>
<evidence type="ECO:0000313" key="9">
    <source>
        <dbReference type="Proteomes" id="UP000001235"/>
    </source>
</evidence>
<dbReference type="GO" id="GO:0000155">
    <property type="term" value="F:phosphorelay sensor kinase activity"/>
    <property type="evidence" value="ECO:0007669"/>
    <property type="project" value="TreeGrafter"/>
</dbReference>
<feature type="domain" description="Histidine kinase" evidence="7">
    <location>
        <begin position="7"/>
        <end position="204"/>
    </location>
</feature>
<dbReference type="Gene3D" id="3.30.565.10">
    <property type="entry name" value="Histidine kinase-like ATPase, C-terminal domain"/>
    <property type="match status" value="1"/>
</dbReference>
<organism evidence="8 9">
    <name type="scientific">Gallionella capsiferriformans (strain ES-2)</name>
    <name type="common">Gallionella ferruginea capsiferriformans (strain ES-2)</name>
    <dbReference type="NCBI Taxonomy" id="395494"/>
    <lineage>
        <taxon>Bacteria</taxon>
        <taxon>Pseudomonadati</taxon>
        <taxon>Pseudomonadota</taxon>
        <taxon>Betaproteobacteria</taxon>
        <taxon>Nitrosomonadales</taxon>
        <taxon>Gallionellaceae</taxon>
        <taxon>Gallionella</taxon>
    </lineage>
</organism>
<evidence type="ECO:0000259" key="7">
    <source>
        <dbReference type="PROSITE" id="PS50109"/>
    </source>
</evidence>
<dbReference type="GO" id="GO:0005524">
    <property type="term" value="F:ATP binding"/>
    <property type="evidence" value="ECO:0007669"/>
    <property type="project" value="UniProtKB-KW"/>
</dbReference>